<proteinExistence type="predicted"/>
<dbReference type="PANTHER" id="PTHR37318">
    <property type="entry name" value="BSL7504 PROTEIN"/>
    <property type="match status" value="1"/>
</dbReference>
<reference evidence="2 3" key="1">
    <citation type="submission" date="2018-05" db="EMBL/GenBank/DDBJ databases">
        <title>Rhodohalobacter halophilus gen. nov., sp. nov., a moderately halophilic member of the family Balneolaceae.</title>
        <authorList>
            <person name="Liu Z.-W."/>
        </authorList>
    </citation>
    <scope>NUCLEOTIDE SEQUENCE [LARGE SCALE GENOMIC DNA]</scope>
    <source>
        <strain evidence="2 3">8A47</strain>
    </source>
</reference>
<feature type="domain" description="Winged helix DNA-binding" evidence="1">
    <location>
        <begin position="16"/>
        <end position="95"/>
    </location>
</feature>
<dbReference type="GO" id="GO:0006355">
    <property type="term" value="P:regulation of DNA-templated transcription"/>
    <property type="evidence" value="ECO:0007669"/>
    <property type="project" value="UniProtKB-ARBA"/>
</dbReference>
<protein>
    <submittedName>
        <fullName evidence="2">Transcriptional regulator</fullName>
    </submittedName>
</protein>
<dbReference type="AlphaFoldDB" id="A0A316TR13"/>
<dbReference type="OrthoDB" id="9800369at2"/>
<evidence type="ECO:0000313" key="3">
    <source>
        <dbReference type="Proteomes" id="UP000245533"/>
    </source>
</evidence>
<gene>
    <name evidence="2" type="ORF">DDZ15_14025</name>
</gene>
<dbReference type="RefSeq" id="WP_109647726.1">
    <property type="nucleotide sequence ID" value="NZ_QGGB01000009.1"/>
</dbReference>
<dbReference type="InterPro" id="IPR036390">
    <property type="entry name" value="WH_DNA-bd_sf"/>
</dbReference>
<dbReference type="Gene3D" id="1.10.10.10">
    <property type="entry name" value="Winged helix-like DNA-binding domain superfamily/Winged helix DNA-binding domain"/>
    <property type="match status" value="1"/>
</dbReference>
<dbReference type="SUPFAM" id="SSF46785">
    <property type="entry name" value="Winged helix' DNA-binding domain"/>
    <property type="match status" value="1"/>
</dbReference>
<keyword evidence="3" id="KW-1185">Reference proteome</keyword>
<dbReference type="CDD" id="cd00090">
    <property type="entry name" value="HTH_ARSR"/>
    <property type="match status" value="1"/>
</dbReference>
<dbReference type="InterPro" id="IPR027395">
    <property type="entry name" value="WH_DNA-bd_dom"/>
</dbReference>
<evidence type="ECO:0000313" key="2">
    <source>
        <dbReference type="EMBL" id="PWN05699.1"/>
    </source>
</evidence>
<dbReference type="Pfam" id="PF13601">
    <property type="entry name" value="HTH_34"/>
    <property type="match status" value="1"/>
</dbReference>
<sequence>MKVSFDDLHKAFESRVRLGIMSALAVNDSLDFSSLKEFLDVTDGNLSTHIKKLEQEGFVSVNKSFIDNKPNTRYSMTMEGKKAFDEHLGVLEQIINSQKES</sequence>
<accession>A0A316TR13</accession>
<comment type="caution">
    <text evidence="2">The sequence shown here is derived from an EMBL/GenBank/DDBJ whole genome shotgun (WGS) entry which is preliminary data.</text>
</comment>
<organism evidence="2 3">
    <name type="scientific">Rhodohalobacter mucosus</name>
    <dbReference type="NCBI Taxonomy" id="2079485"/>
    <lineage>
        <taxon>Bacteria</taxon>
        <taxon>Pseudomonadati</taxon>
        <taxon>Balneolota</taxon>
        <taxon>Balneolia</taxon>
        <taxon>Balneolales</taxon>
        <taxon>Balneolaceae</taxon>
        <taxon>Rhodohalobacter</taxon>
    </lineage>
</organism>
<dbReference type="PANTHER" id="PTHR37318:SF1">
    <property type="entry name" value="BSL7504 PROTEIN"/>
    <property type="match status" value="1"/>
</dbReference>
<dbReference type="EMBL" id="QGGB01000009">
    <property type="protein sequence ID" value="PWN05699.1"/>
    <property type="molecule type" value="Genomic_DNA"/>
</dbReference>
<name>A0A316TR13_9BACT</name>
<dbReference type="Proteomes" id="UP000245533">
    <property type="component" value="Unassembled WGS sequence"/>
</dbReference>
<dbReference type="InterPro" id="IPR011991">
    <property type="entry name" value="ArsR-like_HTH"/>
</dbReference>
<dbReference type="InterPro" id="IPR036388">
    <property type="entry name" value="WH-like_DNA-bd_sf"/>
</dbReference>
<evidence type="ECO:0000259" key="1">
    <source>
        <dbReference type="Pfam" id="PF13601"/>
    </source>
</evidence>